<accession>A0ABN2RUX1</accession>
<evidence type="ECO:0008006" key="3">
    <source>
        <dbReference type="Google" id="ProtNLM"/>
    </source>
</evidence>
<evidence type="ECO:0000313" key="2">
    <source>
        <dbReference type="Proteomes" id="UP001501116"/>
    </source>
</evidence>
<dbReference type="Proteomes" id="UP001501116">
    <property type="component" value="Unassembled WGS sequence"/>
</dbReference>
<dbReference type="RefSeq" id="WP_344425804.1">
    <property type="nucleotide sequence ID" value="NZ_BAAANN010000026.1"/>
</dbReference>
<proteinExistence type="predicted"/>
<reference evidence="1 2" key="1">
    <citation type="journal article" date="2019" name="Int. J. Syst. Evol. Microbiol.">
        <title>The Global Catalogue of Microorganisms (GCM) 10K type strain sequencing project: providing services to taxonomists for standard genome sequencing and annotation.</title>
        <authorList>
            <consortium name="The Broad Institute Genomics Platform"/>
            <consortium name="The Broad Institute Genome Sequencing Center for Infectious Disease"/>
            <person name="Wu L."/>
            <person name="Ma J."/>
        </authorList>
    </citation>
    <scope>NUCLEOTIDE SEQUENCE [LARGE SCALE GENOMIC DNA]</scope>
    <source>
        <strain evidence="1 2">JCM 14545</strain>
    </source>
</reference>
<evidence type="ECO:0000313" key="1">
    <source>
        <dbReference type="EMBL" id="GAA1975256.1"/>
    </source>
</evidence>
<gene>
    <name evidence="1" type="ORF">GCM10009754_58240</name>
</gene>
<sequence length="69" mass="7956">MQRSWTISGTYATWKMTVDIEPPDEPARLDGYCVKEWPAERLAPVIGHFFEAVNFYELSRDAEDTMKSA</sequence>
<comment type="caution">
    <text evidence="1">The sequence shown here is derived from an EMBL/GenBank/DDBJ whole genome shotgun (WGS) entry which is preliminary data.</text>
</comment>
<name>A0ABN2RUX1_9PSEU</name>
<keyword evidence="2" id="KW-1185">Reference proteome</keyword>
<dbReference type="EMBL" id="BAAANN010000026">
    <property type="protein sequence ID" value="GAA1975256.1"/>
    <property type="molecule type" value="Genomic_DNA"/>
</dbReference>
<organism evidence="1 2">
    <name type="scientific">Amycolatopsis minnesotensis</name>
    <dbReference type="NCBI Taxonomy" id="337894"/>
    <lineage>
        <taxon>Bacteria</taxon>
        <taxon>Bacillati</taxon>
        <taxon>Actinomycetota</taxon>
        <taxon>Actinomycetes</taxon>
        <taxon>Pseudonocardiales</taxon>
        <taxon>Pseudonocardiaceae</taxon>
        <taxon>Amycolatopsis</taxon>
    </lineage>
</organism>
<protein>
    <recommendedName>
        <fullName evidence="3">Polyketide cyclase / dehydrase and lipid transport</fullName>
    </recommendedName>
</protein>